<evidence type="ECO:0000313" key="2">
    <source>
        <dbReference type="Proteomes" id="UP001234297"/>
    </source>
</evidence>
<sequence length="98" mass="11322">MVRVSVRVSFICSMFALLIILLLSTLDPVSSIDRENPRRSILVLPRSKHHHSICKEMPSKAECLRDPKCRWCRSESIDDMCFSSIEARRLPQQVFSCD</sequence>
<dbReference type="EMBL" id="CM056814">
    <property type="protein sequence ID" value="KAJ8626685.1"/>
    <property type="molecule type" value="Genomic_DNA"/>
</dbReference>
<organism evidence="1 2">
    <name type="scientific">Persea americana</name>
    <name type="common">Avocado</name>
    <dbReference type="NCBI Taxonomy" id="3435"/>
    <lineage>
        <taxon>Eukaryota</taxon>
        <taxon>Viridiplantae</taxon>
        <taxon>Streptophyta</taxon>
        <taxon>Embryophyta</taxon>
        <taxon>Tracheophyta</taxon>
        <taxon>Spermatophyta</taxon>
        <taxon>Magnoliopsida</taxon>
        <taxon>Magnoliidae</taxon>
        <taxon>Laurales</taxon>
        <taxon>Lauraceae</taxon>
        <taxon>Persea</taxon>
    </lineage>
</organism>
<protein>
    <submittedName>
        <fullName evidence="1">Uncharacterized protein</fullName>
    </submittedName>
</protein>
<proteinExistence type="predicted"/>
<gene>
    <name evidence="1" type="ORF">MRB53_019992</name>
</gene>
<keyword evidence="2" id="KW-1185">Reference proteome</keyword>
<reference evidence="1 2" key="1">
    <citation type="journal article" date="2022" name="Hortic Res">
        <title>A haplotype resolved chromosomal level avocado genome allows analysis of novel avocado genes.</title>
        <authorList>
            <person name="Nath O."/>
            <person name="Fletcher S.J."/>
            <person name="Hayward A."/>
            <person name="Shaw L.M."/>
            <person name="Masouleh A.K."/>
            <person name="Furtado A."/>
            <person name="Henry R.J."/>
            <person name="Mitter N."/>
        </authorList>
    </citation>
    <scope>NUCLEOTIDE SEQUENCE [LARGE SCALE GENOMIC DNA]</scope>
    <source>
        <strain evidence="2">cv. Hass</strain>
    </source>
</reference>
<comment type="caution">
    <text evidence="1">The sequence shown here is derived from an EMBL/GenBank/DDBJ whole genome shotgun (WGS) entry which is preliminary data.</text>
</comment>
<evidence type="ECO:0000313" key="1">
    <source>
        <dbReference type="EMBL" id="KAJ8626685.1"/>
    </source>
</evidence>
<dbReference type="Proteomes" id="UP001234297">
    <property type="component" value="Chromosome 6"/>
</dbReference>
<name>A0ACC2KZS0_PERAE</name>
<accession>A0ACC2KZS0</accession>